<feature type="non-terminal residue" evidence="2">
    <location>
        <position position="1"/>
    </location>
</feature>
<comment type="caution">
    <text evidence="2">The sequence shown here is derived from an EMBL/GenBank/DDBJ whole genome shotgun (WGS) entry which is preliminary data.</text>
</comment>
<feature type="compositionally biased region" description="Basic and acidic residues" evidence="1">
    <location>
        <begin position="93"/>
        <end position="117"/>
    </location>
</feature>
<dbReference type="AlphaFoldDB" id="Q4TGG6"/>
<feature type="region of interest" description="Disordered" evidence="1">
    <location>
        <begin position="75"/>
        <end position="167"/>
    </location>
</feature>
<feature type="region of interest" description="Disordered" evidence="1">
    <location>
        <begin position="179"/>
        <end position="249"/>
    </location>
</feature>
<evidence type="ECO:0000256" key="1">
    <source>
        <dbReference type="SAM" id="MobiDB-lite"/>
    </source>
</evidence>
<feature type="compositionally biased region" description="Basic and acidic residues" evidence="1">
    <location>
        <begin position="1"/>
        <end position="18"/>
    </location>
</feature>
<dbReference type="EMBL" id="CAAE01003715">
    <property type="protein sequence ID" value="CAF88016.1"/>
    <property type="molecule type" value="Genomic_DNA"/>
</dbReference>
<dbReference type="KEGG" id="tng:GSTEN00001117G001"/>
<protein>
    <submittedName>
        <fullName evidence="2">(spotted green pufferfish) hypothetical protein</fullName>
    </submittedName>
</protein>
<reference evidence="2" key="2">
    <citation type="submission" date="2004-02" db="EMBL/GenBank/DDBJ databases">
        <authorList>
            <consortium name="Genoscope"/>
            <consortium name="Whitehead Institute Centre for Genome Research"/>
        </authorList>
    </citation>
    <scope>NUCLEOTIDE SEQUENCE</scope>
</reference>
<evidence type="ECO:0000313" key="2">
    <source>
        <dbReference type="EMBL" id="CAF88016.1"/>
    </source>
</evidence>
<feature type="region of interest" description="Disordered" evidence="1">
    <location>
        <begin position="1"/>
        <end position="46"/>
    </location>
</feature>
<reference evidence="2" key="1">
    <citation type="journal article" date="2004" name="Nature">
        <title>Genome duplication in the teleost fish Tetraodon nigroviridis reveals the early vertebrate proto-karyotype.</title>
        <authorList>
            <person name="Jaillon O."/>
            <person name="Aury J.-M."/>
            <person name="Brunet F."/>
            <person name="Petit J.-L."/>
            <person name="Stange-Thomann N."/>
            <person name="Mauceli E."/>
            <person name="Bouneau L."/>
            <person name="Fischer C."/>
            <person name="Ozouf-Costaz C."/>
            <person name="Bernot A."/>
            <person name="Nicaud S."/>
            <person name="Jaffe D."/>
            <person name="Fisher S."/>
            <person name="Lutfalla G."/>
            <person name="Dossat C."/>
            <person name="Segurens B."/>
            <person name="Dasilva C."/>
            <person name="Salanoubat M."/>
            <person name="Levy M."/>
            <person name="Boudet N."/>
            <person name="Castellano S."/>
            <person name="Anthouard V."/>
            <person name="Jubin C."/>
            <person name="Castelli V."/>
            <person name="Katinka M."/>
            <person name="Vacherie B."/>
            <person name="Biemont C."/>
            <person name="Skalli Z."/>
            <person name="Cattolico L."/>
            <person name="Poulain J."/>
            <person name="De Berardinis V."/>
            <person name="Cruaud C."/>
            <person name="Duprat S."/>
            <person name="Brottier P."/>
            <person name="Coutanceau J.-P."/>
            <person name="Gouzy J."/>
            <person name="Parra G."/>
            <person name="Lardier G."/>
            <person name="Chapple C."/>
            <person name="McKernan K.J."/>
            <person name="McEwan P."/>
            <person name="Bosak S."/>
            <person name="Kellis M."/>
            <person name="Volff J.-N."/>
            <person name="Guigo R."/>
            <person name="Zody M.C."/>
            <person name="Mesirov J."/>
            <person name="Lindblad-Toh K."/>
            <person name="Birren B."/>
            <person name="Nusbaum C."/>
            <person name="Kahn D."/>
            <person name="Robinson-Rechavi M."/>
            <person name="Laudet V."/>
            <person name="Schachter V."/>
            <person name="Quetier F."/>
            <person name="Saurin W."/>
            <person name="Scarpelli C."/>
            <person name="Wincker P."/>
            <person name="Lander E.S."/>
            <person name="Weissenbach J."/>
            <person name="Roest Crollius H."/>
        </authorList>
    </citation>
    <scope>NUCLEOTIDE SEQUENCE [LARGE SCALE GENOMIC DNA]</scope>
</reference>
<dbReference type="OrthoDB" id="6129702at2759"/>
<organism evidence="2">
    <name type="scientific">Tetraodon nigroviridis</name>
    <name type="common">Spotted green pufferfish</name>
    <name type="synonym">Chelonodon nigroviridis</name>
    <dbReference type="NCBI Taxonomy" id="99883"/>
    <lineage>
        <taxon>Eukaryota</taxon>
        <taxon>Metazoa</taxon>
        <taxon>Chordata</taxon>
        <taxon>Craniata</taxon>
        <taxon>Vertebrata</taxon>
        <taxon>Euteleostomi</taxon>
        <taxon>Actinopterygii</taxon>
        <taxon>Neopterygii</taxon>
        <taxon>Teleostei</taxon>
        <taxon>Neoteleostei</taxon>
        <taxon>Acanthomorphata</taxon>
        <taxon>Eupercaria</taxon>
        <taxon>Tetraodontiformes</taxon>
        <taxon>Tetradontoidea</taxon>
        <taxon>Tetraodontidae</taxon>
        <taxon>Tetraodon</taxon>
    </lineage>
</organism>
<feature type="non-terminal residue" evidence="2">
    <location>
        <position position="249"/>
    </location>
</feature>
<name>Q4TGG6_TETNG</name>
<feature type="compositionally biased region" description="Acidic residues" evidence="1">
    <location>
        <begin position="129"/>
        <end position="139"/>
    </location>
</feature>
<sequence>PSVLDRVLESTSTKEKMAKYQAAVSKQSSAPPDVPPEAPADQKRTLRLSATLSGRCWRSGELRLAAGKHLLQAPFQPAVQSQGQLRRGLRPPAHKELWEPRTDGDEDQEPAKPREQEEPAAATRPAQESSEEPPPEEESPPVKVTDLTALLESRAQARPGAAVQARERAMEARRLRVAWPPPAAEDHAGTTALSPLTEGTASGRPFKAKWPPEDEGPSVQQSSDRAELVTLRRSSSLKERSRPFTLAAR</sequence>
<gene>
    <name evidence="2" type="ORF">GSTENG00001117001</name>
</gene>
<accession>Q4TGG6</accession>
<proteinExistence type="predicted"/>
<feature type="compositionally biased region" description="Polar residues" evidence="1">
    <location>
        <begin position="191"/>
        <end position="200"/>
    </location>
</feature>